<dbReference type="RefSeq" id="WP_285665006.1">
    <property type="nucleotide sequence ID" value="NZ_BSTX01000003.1"/>
</dbReference>
<dbReference type="PANTHER" id="PTHR34543">
    <property type="entry name" value="PROTEIN ABA DEFICIENT 4, CHLOROPLASTIC"/>
    <property type="match status" value="1"/>
</dbReference>
<evidence type="ECO:0000313" key="3">
    <source>
        <dbReference type="Proteomes" id="UP001165079"/>
    </source>
</evidence>
<proteinExistence type="predicted"/>
<keyword evidence="1" id="KW-1133">Transmembrane helix</keyword>
<keyword evidence="1" id="KW-0472">Membrane</keyword>
<protein>
    <recommendedName>
        <fullName evidence="4">DUF4281 domain-containing protein</fullName>
    </recommendedName>
</protein>
<dbReference type="AlphaFoldDB" id="A0A9W6WAP5"/>
<keyword evidence="1" id="KW-0812">Transmembrane</keyword>
<dbReference type="Proteomes" id="UP001165079">
    <property type="component" value="Unassembled WGS sequence"/>
</dbReference>
<name>A0A9W6WAP5_9ACTN</name>
<reference evidence="2" key="1">
    <citation type="submission" date="2023-03" db="EMBL/GenBank/DDBJ databases">
        <title>Actinorhabdospora filicis NBRC 111898.</title>
        <authorList>
            <person name="Ichikawa N."/>
            <person name="Sato H."/>
            <person name="Tonouchi N."/>
        </authorList>
    </citation>
    <scope>NUCLEOTIDE SEQUENCE</scope>
    <source>
        <strain evidence="2">NBRC 111898</strain>
    </source>
</reference>
<feature type="transmembrane region" description="Helical" evidence="1">
    <location>
        <begin position="6"/>
        <end position="25"/>
    </location>
</feature>
<evidence type="ECO:0000313" key="2">
    <source>
        <dbReference type="EMBL" id="GLZ79864.1"/>
    </source>
</evidence>
<sequence length="144" mass="15822">MAETLFSVVFLTAAPFWGLMILFPGWKWTRRIVGSPLIAAPAAAIYAVLAIPRLAELWAPLASPSIGGIGELLAQPTGTALAWAHFIAFDLFAGRWMYLDSRERGVHGLLMAPILLLTIMFGPLGLLAYLAVRYLPFWKPRQVS</sequence>
<keyword evidence="3" id="KW-1185">Reference proteome</keyword>
<organism evidence="2 3">
    <name type="scientific">Actinorhabdospora filicis</name>
    <dbReference type="NCBI Taxonomy" id="1785913"/>
    <lineage>
        <taxon>Bacteria</taxon>
        <taxon>Bacillati</taxon>
        <taxon>Actinomycetota</taxon>
        <taxon>Actinomycetes</taxon>
        <taxon>Micromonosporales</taxon>
        <taxon>Micromonosporaceae</taxon>
        <taxon>Actinorhabdospora</taxon>
    </lineage>
</organism>
<accession>A0A9W6WAP5</accession>
<dbReference type="Pfam" id="PF14108">
    <property type="entry name" value="ABA4-like"/>
    <property type="match status" value="1"/>
</dbReference>
<comment type="caution">
    <text evidence="2">The sequence shown here is derived from an EMBL/GenBank/DDBJ whole genome shotgun (WGS) entry which is preliminary data.</text>
</comment>
<dbReference type="PANTHER" id="PTHR34543:SF1">
    <property type="entry name" value="PROTEIN ABA DEFICIENT 4, CHLOROPLASTIC"/>
    <property type="match status" value="1"/>
</dbReference>
<dbReference type="EMBL" id="BSTX01000003">
    <property type="protein sequence ID" value="GLZ79864.1"/>
    <property type="molecule type" value="Genomic_DNA"/>
</dbReference>
<gene>
    <name evidence="2" type="ORF">Afil01_46710</name>
</gene>
<evidence type="ECO:0000256" key="1">
    <source>
        <dbReference type="SAM" id="Phobius"/>
    </source>
</evidence>
<evidence type="ECO:0008006" key="4">
    <source>
        <dbReference type="Google" id="ProtNLM"/>
    </source>
</evidence>
<feature type="transmembrane region" description="Helical" evidence="1">
    <location>
        <begin position="37"/>
        <end position="55"/>
    </location>
</feature>
<dbReference type="InterPro" id="IPR025461">
    <property type="entry name" value="ABA4-like"/>
</dbReference>
<feature type="transmembrane region" description="Helical" evidence="1">
    <location>
        <begin position="110"/>
        <end position="132"/>
    </location>
</feature>